<evidence type="ECO:0000259" key="1">
    <source>
        <dbReference type="SMART" id="SM00471"/>
    </source>
</evidence>
<evidence type="ECO:0000313" key="3">
    <source>
        <dbReference type="Proteomes" id="UP000886887"/>
    </source>
</evidence>
<reference evidence="2" key="2">
    <citation type="journal article" date="2021" name="PeerJ">
        <title>Extensive microbial diversity within the chicken gut microbiome revealed by metagenomics and culture.</title>
        <authorList>
            <person name="Gilroy R."/>
            <person name="Ravi A."/>
            <person name="Getino M."/>
            <person name="Pursley I."/>
            <person name="Horton D.L."/>
            <person name="Alikhan N.F."/>
            <person name="Baker D."/>
            <person name="Gharbi K."/>
            <person name="Hall N."/>
            <person name="Watson M."/>
            <person name="Adriaenssens E.M."/>
            <person name="Foster-Nyarko E."/>
            <person name="Jarju S."/>
            <person name="Secka A."/>
            <person name="Antonio M."/>
            <person name="Oren A."/>
            <person name="Chaudhuri R.R."/>
            <person name="La Ragione R."/>
            <person name="Hildebrand F."/>
            <person name="Pallen M.J."/>
        </authorList>
    </citation>
    <scope>NUCLEOTIDE SEQUENCE</scope>
    <source>
        <strain evidence="2">ChiSxjej2B14-6234</strain>
    </source>
</reference>
<dbReference type="EMBL" id="DVFJ01000036">
    <property type="protein sequence ID" value="HIQ72570.1"/>
    <property type="molecule type" value="Genomic_DNA"/>
</dbReference>
<dbReference type="EC" id="3.1.3.89" evidence="2"/>
<evidence type="ECO:0000313" key="2">
    <source>
        <dbReference type="EMBL" id="HIQ72570.1"/>
    </source>
</evidence>
<sequence>MNHFFAYLSRLNHIYRWSLMRNTFSENVAEHTAQVAFIAHGIATIGNIRYGRGYDVGYIAQLALFHDAGEVLTGDLATPIKYQNEEIKTAYKQVEKGAAERLLAMLPDDLRGAYEPLLVPDEEQPAWRVVKAADRIAAYVKCLDELKAGNREFEKAAQSIKESIQKIDLDEVGDFMIEMVPSFALSLDELN</sequence>
<keyword evidence="2" id="KW-0378">Hydrolase</keyword>
<proteinExistence type="predicted"/>
<dbReference type="NCBIfam" id="NF003009">
    <property type="entry name" value="PRK03826.1"/>
    <property type="match status" value="1"/>
</dbReference>
<dbReference type="SUPFAM" id="SSF109604">
    <property type="entry name" value="HD-domain/PDEase-like"/>
    <property type="match status" value="1"/>
</dbReference>
<organism evidence="2 3">
    <name type="scientific">Candidatus Onthenecus intestinigallinarum</name>
    <dbReference type="NCBI Taxonomy" id="2840875"/>
    <lineage>
        <taxon>Bacteria</taxon>
        <taxon>Bacillati</taxon>
        <taxon>Bacillota</taxon>
        <taxon>Clostridia</taxon>
        <taxon>Eubacteriales</taxon>
        <taxon>Candidatus Onthenecus</taxon>
    </lineage>
</organism>
<dbReference type="Pfam" id="PF12917">
    <property type="entry name" value="YfbR-like"/>
    <property type="match status" value="1"/>
</dbReference>
<accession>A0A9D0ZDF3</accession>
<protein>
    <submittedName>
        <fullName evidence="2">5'-deoxynucleotidase</fullName>
        <ecNumber evidence="2">3.1.3.89</ecNumber>
    </submittedName>
</protein>
<dbReference type="SMART" id="SM00471">
    <property type="entry name" value="HDc"/>
    <property type="match status" value="1"/>
</dbReference>
<dbReference type="Gene3D" id="1.10.3210.10">
    <property type="entry name" value="Hypothetical protein af1432"/>
    <property type="match status" value="1"/>
</dbReference>
<reference evidence="2" key="1">
    <citation type="submission" date="2020-10" db="EMBL/GenBank/DDBJ databases">
        <authorList>
            <person name="Gilroy R."/>
        </authorList>
    </citation>
    <scope>NUCLEOTIDE SEQUENCE</scope>
    <source>
        <strain evidence="2">ChiSxjej2B14-6234</strain>
    </source>
</reference>
<dbReference type="Proteomes" id="UP000886887">
    <property type="component" value="Unassembled WGS sequence"/>
</dbReference>
<gene>
    <name evidence="2" type="primary">yfbR</name>
    <name evidence="2" type="ORF">IAB73_10240</name>
</gene>
<dbReference type="GO" id="GO:0002953">
    <property type="term" value="F:5'-deoxynucleotidase activity"/>
    <property type="evidence" value="ECO:0007669"/>
    <property type="project" value="UniProtKB-EC"/>
</dbReference>
<feature type="domain" description="HD/PDEase" evidence="1">
    <location>
        <begin position="24"/>
        <end position="148"/>
    </location>
</feature>
<dbReference type="AlphaFoldDB" id="A0A9D0ZDF3"/>
<dbReference type="CDD" id="cd00077">
    <property type="entry name" value="HDc"/>
    <property type="match status" value="1"/>
</dbReference>
<comment type="caution">
    <text evidence="2">The sequence shown here is derived from an EMBL/GenBank/DDBJ whole genome shotgun (WGS) entry which is preliminary data.</text>
</comment>
<dbReference type="InterPro" id="IPR003607">
    <property type="entry name" value="HD/PDEase_dom"/>
</dbReference>
<name>A0A9D0ZDF3_9FIRM</name>